<dbReference type="GO" id="GO:0005829">
    <property type="term" value="C:cytosol"/>
    <property type="evidence" value="ECO:0007669"/>
    <property type="project" value="TreeGrafter"/>
</dbReference>
<accession>A0A067K6M9</accession>
<evidence type="ECO:0008006" key="7">
    <source>
        <dbReference type="Google" id="ProtNLM"/>
    </source>
</evidence>
<gene>
    <name evidence="5" type="ORF">JCGZ_12357</name>
</gene>
<organism evidence="5 6">
    <name type="scientific">Jatropha curcas</name>
    <name type="common">Barbados nut</name>
    <dbReference type="NCBI Taxonomy" id="180498"/>
    <lineage>
        <taxon>Eukaryota</taxon>
        <taxon>Viridiplantae</taxon>
        <taxon>Streptophyta</taxon>
        <taxon>Embryophyta</taxon>
        <taxon>Tracheophyta</taxon>
        <taxon>Spermatophyta</taxon>
        <taxon>Magnoliopsida</taxon>
        <taxon>eudicotyledons</taxon>
        <taxon>Gunneridae</taxon>
        <taxon>Pentapetalae</taxon>
        <taxon>rosids</taxon>
        <taxon>fabids</taxon>
        <taxon>Malpighiales</taxon>
        <taxon>Euphorbiaceae</taxon>
        <taxon>Crotonoideae</taxon>
        <taxon>Jatropheae</taxon>
        <taxon>Jatropha</taxon>
    </lineage>
</organism>
<evidence type="ECO:0000313" key="6">
    <source>
        <dbReference type="Proteomes" id="UP000027138"/>
    </source>
</evidence>
<sequence length="323" mass="37321">MESYQEQRRELEKQPGDDTDDHHQEKMAELIEIREELYKAKDKAMQSWLDSKPLIDELEKLQADLASAKNRVSMSKIIISELESQLKATDIEIRSKMEAEAKAKNMINEITKAIEQKYEEAEALKLDWDEERKTRSKLKKVVHVRRQTLRALQLTLRAVRTESEAFGASEAEAKENINSLLETGNGNAIVRVENQEYFALTKRDKEEKALAKWRVSVSMERKHAAEESRNFALSRLKELERTKSKEGKIIAEEQGEEERISANEVNTSGNAFPKTRAKAITKAKWKKEGKTKGKSARKTMKKKLSIFRRIRGFLVRSIGKLFR</sequence>
<dbReference type="Pfam" id="PF05701">
    <property type="entry name" value="WEMBL"/>
    <property type="match status" value="1"/>
</dbReference>
<evidence type="ECO:0000256" key="1">
    <source>
        <dbReference type="ARBA" id="ARBA00005485"/>
    </source>
</evidence>
<evidence type="ECO:0000256" key="3">
    <source>
        <dbReference type="SAM" id="Coils"/>
    </source>
</evidence>
<keyword evidence="2 3" id="KW-0175">Coiled coil</keyword>
<dbReference type="InterPro" id="IPR008545">
    <property type="entry name" value="Web"/>
</dbReference>
<evidence type="ECO:0000256" key="4">
    <source>
        <dbReference type="SAM" id="MobiDB-lite"/>
    </source>
</evidence>
<dbReference type="Proteomes" id="UP000027138">
    <property type="component" value="Unassembled WGS sequence"/>
</dbReference>
<evidence type="ECO:0000313" key="5">
    <source>
        <dbReference type="EMBL" id="KDP31896.1"/>
    </source>
</evidence>
<dbReference type="OrthoDB" id="852135at2759"/>
<reference evidence="5 6" key="1">
    <citation type="journal article" date="2014" name="PLoS ONE">
        <title>Global Analysis of Gene Expression Profiles in Physic Nut (Jatropha curcas L.) Seedlings Exposed to Salt Stress.</title>
        <authorList>
            <person name="Zhang L."/>
            <person name="Zhang C."/>
            <person name="Wu P."/>
            <person name="Chen Y."/>
            <person name="Li M."/>
            <person name="Jiang H."/>
            <person name="Wu G."/>
        </authorList>
    </citation>
    <scope>NUCLEOTIDE SEQUENCE [LARGE SCALE GENOMIC DNA]</scope>
    <source>
        <strain evidence="6">cv. GZQX0401</strain>
        <tissue evidence="5">Young leaves</tissue>
    </source>
</reference>
<protein>
    <recommendedName>
        <fullName evidence="7">WEB family protein</fullName>
    </recommendedName>
</protein>
<dbReference type="GO" id="GO:0009903">
    <property type="term" value="P:chloroplast avoidance movement"/>
    <property type="evidence" value="ECO:0007669"/>
    <property type="project" value="TreeGrafter"/>
</dbReference>
<feature type="region of interest" description="Disordered" evidence="4">
    <location>
        <begin position="1"/>
        <end position="27"/>
    </location>
</feature>
<feature type="region of interest" description="Disordered" evidence="4">
    <location>
        <begin position="280"/>
        <end position="299"/>
    </location>
</feature>
<dbReference type="EMBL" id="KK914593">
    <property type="protein sequence ID" value="KDP31896.1"/>
    <property type="molecule type" value="Genomic_DNA"/>
</dbReference>
<feature type="coiled-coil region" evidence="3">
    <location>
        <begin position="51"/>
        <end position="127"/>
    </location>
</feature>
<keyword evidence="6" id="KW-1185">Reference proteome</keyword>
<proteinExistence type="inferred from homology"/>
<name>A0A067K6M9_JATCU</name>
<dbReference type="GO" id="GO:0009904">
    <property type="term" value="P:chloroplast accumulation movement"/>
    <property type="evidence" value="ECO:0007669"/>
    <property type="project" value="TreeGrafter"/>
</dbReference>
<dbReference type="PANTHER" id="PTHR32054:SF70">
    <property type="entry name" value="OS07G0620100 PROTEIN"/>
    <property type="match status" value="1"/>
</dbReference>
<evidence type="ECO:0000256" key="2">
    <source>
        <dbReference type="ARBA" id="ARBA00023054"/>
    </source>
</evidence>
<comment type="similarity">
    <text evidence="1">Belongs to the WEB family.</text>
</comment>
<dbReference type="AlphaFoldDB" id="A0A067K6M9"/>
<dbReference type="PANTHER" id="PTHR32054">
    <property type="entry name" value="HEAVY CHAIN, PUTATIVE, EXPRESSED-RELATED-RELATED"/>
    <property type="match status" value="1"/>
</dbReference>